<dbReference type="AlphaFoldDB" id="G7YNX8"/>
<protein>
    <submittedName>
        <fullName evidence="1">Uncharacterized protein</fullName>
    </submittedName>
</protein>
<name>G7YNX8_CLOSI</name>
<evidence type="ECO:0000313" key="2">
    <source>
        <dbReference type="Proteomes" id="UP000008909"/>
    </source>
</evidence>
<dbReference type="Proteomes" id="UP000008909">
    <property type="component" value="Unassembled WGS sequence"/>
</dbReference>
<sequence length="395" mass="45595">MACNESRLCRGIKTIHFRVIDGILFNGYVLTDYHYRPLRNVRYEKNVLKETHLNAAESRIDDGPIQLSVLHKNHFMFRLKRETVANRGIMLDGYPFCNQVHNDQKQNCSLRVVVWEGTRLSTSQSLPLSTGLGNTALRGKRSSGLPEMYSHHEKSNANPIFTRQLYQQPPPTRSFIPHLHKLSMNETVTTTTIVEKNFVRFKLLMIPRKDETRFFVTDGYHSHDELSGELPYTSKLRWLEVFINDYVGRVHGMWDCVRVKESEQRRASKGVCENSVSPVISDDICTRNAYKQILSNGNFVLQVKSFYAEKPRGTVREALSVQCHPIVHTGRDALPQIADNFTTIHITEMALTVTQNWLNMRPWKRRKPASRMLLNPHVDVVIPLKEITDREKIIG</sequence>
<reference evidence="1" key="1">
    <citation type="journal article" date="2011" name="Genome Biol.">
        <title>The draft genome of the carcinogenic human liver fluke Clonorchis sinensis.</title>
        <authorList>
            <person name="Wang X."/>
            <person name="Chen W."/>
            <person name="Huang Y."/>
            <person name="Sun J."/>
            <person name="Men J."/>
            <person name="Liu H."/>
            <person name="Luo F."/>
            <person name="Guo L."/>
            <person name="Lv X."/>
            <person name="Deng C."/>
            <person name="Zhou C."/>
            <person name="Fan Y."/>
            <person name="Li X."/>
            <person name="Huang L."/>
            <person name="Hu Y."/>
            <person name="Liang C."/>
            <person name="Hu X."/>
            <person name="Xu J."/>
            <person name="Yu X."/>
        </authorList>
    </citation>
    <scope>NUCLEOTIDE SEQUENCE [LARGE SCALE GENOMIC DNA]</scope>
    <source>
        <strain evidence="1">Henan</strain>
    </source>
</reference>
<dbReference type="EMBL" id="DF143910">
    <property type="protein sequence ID" value="GAA54659.1"/>
    <property type="molecule type" value="Genomic_DNA"/>
</dbReference>
<accession>G7YNX8</accession>
<keyword evidence="2" id="KW-1185">Reference proteome</keyword>
<organism evidence="1 2">
    <name type="scientific">Clonorchis sinensis</name>
    <name type="common">Chinese liver fluke</name>
    <dbReference type="NCBI Taxonomy" id="79923"/>
    <lineage>
        <taxon>Eukaryota</taxon>
        <taxon>Metazoa</taxon>
        <taxon>Spiralia</taxon>
        <taxon>Lophotrochozoa</taxon>
        <taxon>Platyhelminthes</taxon>
        <taxon>Trematoda</taxon>
        <taxon>Digenea</taxon>
        <taxon>Opisthorchiida</taxon>
        <taxon>Opisthorchiata</taxon>
        <taxon>Opisthorchiidae</taxon>
        <taxon>Clonorchis</taxon>
    </lineage>
</organism>
<proteinExistence type="predicted"/>
<gene>
    <name evidence="1" type="ORF">CLF_104624</name>
</gene>
<evidence type="ECO:0000313" key="1">
    <source>
        <dbReference type="EMBL" id="GAA54659.1"/>
    </source>
</evidence>
<reference key="2">
    <citation type="submission" date="2011-10" db="EMBL/GenBank/DDBJ databases">
        <title>The genome and transcriptome sequence of Clonorchis sinensis provide insights into the carcinogenic liver fluke.</title>
        <authorList>
            <person name="Wang X."/>
            <person name="Huang Y."/>
            <person name="Chen W."/>
            <person name="Liu H."/>
            <person name="Guo L."/>
            <person name="Chen Y."/>
            <person name="Luo F."/>
            <person name="Zhou W."/>
            <person name="Sun J."/>
            <person name="Mao Q."/>
            <person name="Liang P."/>
            <person name="Zhou C."/>
            <person name="Tian Y."/>
            <person name="Men J."/>
            <person name="Lv X."/>
            <person name="Huang L."/>
            <person name="Zhou J."/>
            <person name="Hu Y."/>
            <person name="Li R."/>
            <person name="Zhang F."/>
            <person name="Lei H."/>
            <person name="Li X."/>
            <person name="Hu X."/>
            <person name="Liang C."/>
            <person name="Xu J."/>
            <person name="Wu Z."/>
            <person name="Yu X."/>
        </authorList>
    </citation>
    <scope>NUCLEOTIDE SEQUENCE</scope>
    <source>
        <strain>Henan</strain>
    </source>
</reference>